<feature type="region of interest" description="Disordered" evidence="1">
    <location>
        <begin position="715"/>
        <end position="825"/>
    </location>
</feature>
<feature type="compositionally biased region" description="Basic and acidic residues" evidence="1">
    <location>
        <begin position="459"/>
        <end position="502"/>
    </location>
</feature>
<accession>A0A0F7UG88</accession>
<dbReference type="InterPro" id="IPR037379">
    <property type="entry name" value="WDR74/Nsa1"/>
</dbReference>
<evidence type="ECO:0000256" key="1">
    <source>
        <dbReference type="SAM" id="MobiDB-lite"/>
    </source>
</evidence>
<dbReference type="PANTHER" id="PTHR16038">
    <property type="entry name" value="NOP SEVEN ASSOCIATED PROTEIN 1"/>
    <property type="match status" value="1"/>
</dbReference>
<reference evidence="2" key="1">
    <citation type="journal article" date="2015" name="PLoS ONE">
        <title>Comprehensive Evaluation of Toxoplasma gondii VEG and Neospora caninum LIV Genomes with Tachyzoite Stage Transcriptome and Proteome Defines Novel Transcript Features.</title>
        <authorList>
            <person name="Ramaprasad A."/>
            <person name="Mourier T."/>
            <person name="Naeem R."/>
            <person name="Malas T.B."/>
            <person name="Moussa E."/>
            <person name="Panigrahi A."/>
            <person name="Vermont S.J."/>
            <person name="Otto T.D."/>
            <person name="Wastling J."/>
            <person name="Pain A."/>
        </authorList>
    </citation>
    <scope>NUCLEOTIDE SEQUENCE</scope>
    <source>
        <strain evidence="2">Liverpool</strain>
    </source>
</reference>
<feature type="region of interest" description="Disordered" evidence="1">
    <location>
        <begin position="440"/>
        <end position="523"/>
    </location>
</feature>
<protein>
    <submittedName>
        <fullName evidence="2">Uncharacterized protein</fullName>
    </submittedName>
</protein>
<dbReference type="SUPFAM" id="SSF50978">
    <property type="entry name" value="WD40 repeat-like"/>
    <property type="match status" value="1"/>
</dbReference>
<feature type="compositionally biased region" description="Acidic residues" evidence="1">
    <location>
        <begin position="742"/>
        <end position="753"/>
    </location>
</feature>
<dbReference type="Gene3D" id="2.130.10.10">
    <property type="entry name" value="YVTN repeat-like/Quinoprotein amine dehydrogenase"/>
    <property type="match status" value="1"/>
</dbReference>
<feature type="compositionally biased region" description="Basic and acidic residues" evidence="1">
    <location>
        <begin position="717"/>
        <end position="727"/>
    </location>
</feature>
<dbReference type="InterPro" id="IPR015943">
    <property type="entry name" value="WD40/YVTN_repeat-like_dom_sf"/>
</dbReference>
<gene>
    <name evidence="2" type="ORF">BN1204_047350</name>
</gene>
<dbReference type="InterPro" id="IPR036322">
    <property type="entry name" value="WD40_repeat_dom_sf"/>
</dbReference>
<dbReference type="GO" id="GO:0005730">
    <property type="term" value="C:nucleolus"/>
    <property type="evidence" value="ECO:0007669"/>
    <property type="project" value="InterPro"/>
</dbReference>
<proteinExistence type="predicted"/>
<dbReference type="PANTHER" id="PTHR16038:SF4">
    <property type="entry name" value="WD REPEAT-CONTAINING PROTEIN 74"/>
    <property type="match status" value="1"/>
</dbReference>
<sequence>MEFLVGDDTGLLKNVSTPTRCTYTYKAGQQDRQAAILSACWSSKEFLCDEVTVGRRSGVVQAFRLPPPPTSSALSSLPQNAKLPPRTNPVQAPHYLPQCALSCTLRPLRFLQMPAPCVQASLLHSPEARQILNASLRESLVEDPYFPLFQCPASSCLLPSLAAPAFASSSPQLFCVDQEGHACVVDWEGDFRERIEVPCSLESGASEAEAPGGTIRLKKAREDASPEHSDHTDAYVYEIAFPAVPSYRHPSPVSVSGTLRPVKRSWSVVRVKQEDGDSASFSTAASSHVVAGWQLAGPVNCATPIHPLMPDRFAFGGKENDIKVFDISQGRYIWAAKNVRQTLLQLRVAVHPTSLAWLSSIHPLLLAAGTAKGAVRLFDLRCQRRPVYELENAVRGTHDVIEKRVISAMAGEDVHTADPNGLWSILKAACSGDRFGASTLEKPDAQQTRNGAFLASNKVKKEAHARRDSEHAEKDANEAAYHGRDEKKRRKTAEGKGGRDKSGTLSAADVPVATEKNGDCCPQQEGTTALTPSFGEALKAQVRRLYGRQKANLYFADSYGAVYVHTVLTEDALMRYIDGAVKKHNKTSCCTTLSEEEENGDHQRTGKKRRWEDPRIRSKLLLAFQERQQRKLSSKKNASRLCTSPLNGPQYTTVFAGGFQGAVGAILALAEDVTGRCLVGVGYGRHAYVWRRSSRKLIEKVYLKQKLLAVLPSRKAVAGEEKKRGSETESEDSGASDGSEASSEEVDNEESGDEEAKVEGEDDDSENGQDDEEEENAEDGSGEDEDADSGEDDEDDSGEEDEDDSGEDEEDDSGEEEEDDSGEED</sequence>
<dbReference type="AlphaFoldDB" id="A0A0F7UG88"/>
<dbReference type="GO" id="GO:0042273">
    <property type="term" value="P:ribosomal large subunit biogenesis"/>
    <property type="evidence" value="ECO:0007669"/>
    <property type="project" value="InterPro"/>
</dbReference>
<dbReference type="GO" id="GO:0030687">
    <property type="term" value="C:preribosome, large subunit precursor"/>
    <property type="evidence" value="ECO:0007669"/>
    <property type="project" value="TreeGrafter"/>
</dbReference>
<feature type="compositionally biased region" description="Acidic residues" evidence="1">
    <location>
        <begin position="760"/>
        <end position="825"/>
    </location>
</feature>
<name>A0A0F7UG88_NEOCL</name>
<dbReference type="EMBL" id="LN714485">
    <property type="protein sequence ID" value="CEL69009.1"/>
    <property type="molecule type" value="Genomic_DNA"/>
</dbReference>
<organism evidence="2">
    <name type="scientific">Neospora caninum (strain Liverpool)</name>
    <dbReference type="NCBI Taxonomy" id="572307"/>
    <lineage>
        <taxon>Eukaryota</taxon>
        <taxon>Sar</taxon>
        <taxon>Alveolata</taxon>
        <taxon>Apicomplexa</taxon>
        <taxon>Conoidasida</taxon>
        <taxon>Coccidia</taxon>
        <taxon>Eucoccidiorida</taxon>
        <taxon>Eimeriorina</taxon>
        <taxon>Sarcocystidae</taxon>
        <taxon>Neospora</taxon>
    </lineage>
</organism>
<evidence type="ECO:0000313" key="2">
    <source>
        <dbReference type="EMBL" id="CEL69009.1"/>
    </source>
</evidence>